<feature type="region of interest" description="Disordered" evidence="1">
    <location>
        <begin position="117"/>
        <end position="151"/>
    </location>
</feature>
<feature type="compositionally biased region" description="Basic and acidic residues" evidence="1">
    <location>
        <begin position="117"/>
        <end position="130"/>
    </location>
</feature>
<dbReference type="RefSeq" id="WP_108026759.1">
    <property type="nucleotide sequence ID" value="NZ_QBKR01000049.1"/>
</dbReference>
<dbReference type="EMBL" id="QBKR01000049">
    <property type="protein sequence ID" value="PTX47843.1"/>
    <property type="molecule type" value="Genomic_DNA"/>
</dbReference>
<comment type="caution">
    <text evidence="2">The sequence shown here is derived from an EMBL/GenBank/DDBJ whole genome shotgun (WGS) entry which is preliminary data.</text>
</comment>
<keyword evidence="3" id="KW-1185">Reference proteome</keyword>
<sequence length="159" mass="18093">MEDKFKLWSRVAKALGEPYTDLEEAKQAVETYLWRGITETGRRSEKGHGRMRALQAAIVATEIAADLDVNPLVLLKRMGWAVPQDVLAEMDEEVIVKWLQKEPVPGPRAMLRGKPVEVETGKNEEPEVRQPVKPWVQGERRKKHKNTPRGAKFVEICAK</sequence>
<dbReference type="AlphaFoldDB" id="A0A2T6AVK2"/>
<accession>A0A2T6AVK2</accession>
<protein>
    <submittedName>
        <fullName evidence="2">Uncharacterized protein</fullName>
    </submittedName>
</protein>
<gene>
    <name evidence="2" type="ORF">C8P63_1498</name>
</gene>
<evidence type="ECO:0000256" key="1">
    <source>
        <dbReference type="SAM" id="MobiDB-lite"/>
    </source>
</evidence>
<organism evidence="2 3">
    <name type="scientific">Melghirimyces profundicolus</name>
    <dbReference type="NCBI Taxonomy" id="1242148"/>
    <lineage>
        <taxon>Bacteria</taxon>
        <taxon>Bacillati</taxon>
        <taxon>Bacillota</taxon>
        <taxon>Bacilli</taxon>
        <taxon>Bacillales</taxon>
        <taxon>Thermoactinomycetaceae</taxon>
        <taxon>Melghirimyces</taxon>
    </lineage>
</organism>
<dbReference type="Proteomes" id="UP000244240">
    <property type="component" value="Unassembled WGS sequence"/>
</dbReference>
<reference evidence="2 3" key="1">
    <citation type="submission" date="2018-04" db="EMBL/GenBank/DDBJ databases">
        <title>Genomic Encyclopedia of Archaeal and Bacterial Type Strains, Phase II (KMG-II): from individual species to whole genera.</title>
        <authorList>
            <person name="Goeker M."/>
        </authorList>
    </citation>
    <scope>NUCLEOTIDE SEQUENCE [LARGE SCALE GENOMIC DNA]</scope>
    <source>
        <strain evidence="2 3">DSM 45787</strain>
    </source>
</reference>
<evidence type="ECO:0000313" key="3">
    <source>
        <dbReference type="Proteomes" id="UP000244240"/>
    </source>
</evidence>
<proteinExistence type="predicted"/>
<evidence type="ECO:0000313" key="2">
    <source>
        <dbReference type="EMBL" id="PTX47843.1"/>
    </source>
</evidence>
<name>A0A2T6AVK2_9BACL</name>